<dbReference type="PANTHER" id="PTHR22605">
    <property type="entry name" value="RZ-TYPE DOMAIN-CONTAINING PROTEIN"/>
    <property type="match status" value="1"/>
</dbReference>
<evidence type="ECO:0000313" key="2">
    <source>
        <dbReference type="EMBL" id="CAG2237364.1"/>
    </source>
</evidence>
<keyword evidence="2" id="KW-0012">Acyltransferase</keyword>
<reference evidence="2" key="1">
    <citation type="submission" date="2021-03" db="EMBL/GenBank/DDBJ databases">
        <authorList>
            <person name="Bekaert M."/>
        </authorList>
    </citation>
    <scope>NUCLEOTIDE SEQUENCE</scope>
</reference>
<accession>A0A8S3U5G6</accession>
<dbReference type="EC" id="2.3.2.27" evidence="2"/>
<dbReference type="GO" id="GO:0016887">
    <property type="term" value="F:ATP hydrolysis activity"/>
    <property type="evidence" value="ECO:0007669"/>
    <property type="project" value="InterPro"/>
</dbReference>
<dbReference type="Proteomes" id="UP000683360">
    <property type="component" value="Unassembled WGS sequence"/>
</dbReference>
<dbReference type="InterPro" id="IPR003959">
    <property type="entry name" value="ATPase_AAA_core"/>
</dbReference>
<name>A0A8S3U5G6_MYTED</name>
<dbReference type="EMBL" id="CAJPWZ010002387">
    <property type="protein sequence ID" value="CAG2237364.1"/>
    <property type="molecule type" value="Genomic_DNA"/>
</dbReference>
<dbReference type="Gene3D" id="3.40.50.300">
    <property type="entry name" value="P-loop containing nucleotide triphosphate hydrolases"/>
    <property type="match status" value="1"/>
</dbReference>
<dbReference type="CDD" id="cd00009">
    <property type="entry name" value="AAA"/>
    <property type="match status" value="1"/>
</dbReference>
<proteinExistence type="predicted"/>
<sequence length="537" mass="61950">MNRLLIIEELMKLCIKPYNILHVDIGTIHDPYELDLFLFELIVLRHVSVGSTAYALECEKMFIEIANTVKDTLRNSLPVVTCFQRKHIEWDNYNDLKISSEINSPVQVVCHYLKAMDTATLDVKDLYFTGKNKTSTLNAMLGDEESSVKSDLFTALINTSREFSARSVHTCRSTQAATIVDVGSKDISEVLAERVAGMIRWEDSNHLVILFHQNVQTVSALYRNLKDVPKPIDYLFKRQGSSLVDFNEKSTLELEEILLLLTRRFSSTISKNQLCELRKEYALTPDNLLKMILISLRVNTRLPILIMGETGCGKTSLIRYLANICGVAFEVFSIHAGTDDHQIKERIKEASQNARKLPKNQYWLFLDEINTCDHLGLITSAICHRFCQGIHMPPNLILLAACNPYRLRKTDAIMTAGLQGLKIKTDELSRLVYRVHPLPETLIDYVWDYGSLSELDEQSYIFKMVCSLFQKSWFTELFACLLDMSQKFVRSVEINEYCVSLRDVDRCRRLVKWFNEFLEKKDSFQYSRNNEDIRKRT</sequence>
<organism evidence="2 3">
    <name type="scientific">Mytilus edulis</name>
    <name type="common">Blue mussel</name>
    <dbReference type="NCBI Taxonomy" id="6550"/>
    <lineage>
        <taxon>Eukaryota</taxon>
        <taxon>Metazoa</taxon>
        <taxon>Spiralia</taxon>
        <taxon>Lophotrochozoa</taxon>
        <taxon>Mollusca</taxon>
        <taxon>Bivalvia</taxon>
        <taxon>Autobranchia</taxon>
        <taxon>Pteriomorphia</taxon>
        <taxon>Mytilida</taxon>
        <taxon>Mytiloidea</taxon>
        <taxon>Mytilidae</taxon>
        <taxon>Mytilinae</taxon>
        <taxon>Mytilus</taxon>
    </lineage>
</organism>
<feature type="domain" description="AAA+ ATPase" evidence="1">
    <location>
        <begin position="300"/>
        <end position="428"/>
    </location>
</feature>
<dbReference type="GO" id="GO:0061630">
    <property type="term" value="F:ubiquitin protein ligase activity"/>
    <property type="evidence" value="ECO:0007669"/>
    <property type="project" value="UniProtKB-EC"/>
</dbReference>
<dbReference type="SUPFAM" id="SSF52540">
    <property type="entry name" value="P-loop containing nucleoside triphosphate hydrolases"/>
    <property type="match status" value="1"/>
</dbReference>
<dbReference type="Pfam" id="PF00004">
    <property type="entry name" value="AAA"/>
    <property type="match status" value="1"/>
</dbReference>
<dbReference type="AlphaFoldDB" id="A0A8S3U5G6"/>
<dbReference type="OrthoDB" id="2400221at2759"/>
<dbReference type="InterPro" id="IPR027417">
    <property type="entry name" value="P-loop_NTPase"/>
</dbReference>
<comment type="caution">
    <text evidence="2">The sequence shown here is derived from an EMBL/GenBank/DDBJ whole genome shotgun (WGS) entry which is preliminary data.</text>
</comment>
<dbReference type="InterPro" id="IPR031248">
    <property type="entry name" value="RNF213"/>
</dbReference>
<protein>
    <submittedName>
        <fullName evidence="2">RNF213</fullName>
        <ecNumber evidence="2">2.3.2.27</ecNumber>
    </submittedName>
</protein>
<dbReference type="InterPro" id="IPR003593">
    <property type="entry name" value="AAA+_ATPase"/>
</dbReference>
<dbReference type="PANTHER" id="PTHR22605:SF1">
    <property type="entry name" value="RZ-TYPE DOMAIN-CONTAINING PROTEIN"/>
    <property type="match status" value="1"/>
</dbReference>
<keyword evidence="3" id="KW-1185">Reference proteome</keyword>
<evidence type="ECO:0000259" key="1">
    <source>
        <dbReference type="SMART" id="SM00382"/>
    </source>
</evidence>
<keyword evidence="2" id="KW-0808">Transferase</keyword>
<evidence type="ECO:0000313" key="3">
    <source>
        <dbReference type="Proteomes" id="UP000683360"/>
    </source>
</evidence>
<gene>
    <name evidence="2" type="ORF">MEDL_49822</name>
</gene>
<dbReference type="SMART" id="SM00382">
    <property type="entry name" value="AAA"/>
    <property type="match status" value="1"/>
</dbReference>
<dbReference type="GO" id="GO:0005524">
    <property type="term" value="F:ATP binding"/>
    <property type="evidence" value="ECO:0007669"/>
    <property type="project" value="InterPro"/>
</dbReference>